<keyword evidence="3 7" id="KW-0677">Repeat</keyword>
<dbReference type="InterPro" id="IPR018252">
    <property type="entry name" value="Annexin_repeat_CS"/>
</dbReference>
<evidence type="ECO:0000256" key="4">
    <source>
        <dbReference type="ARBA" id="ARBA00022837"/>
    </source>
</evidence>
<keyword evidence="6 7" id="KW-0111">Calcium/phospholipid-binding</keyword>
<keyword evidence="4 7" id="KW-0106">Calcium</keyword>
<dbReference type="PRINTS" id="PR00196">
    <property type="entry name" value="ANNEXIN"/>
</dbReference>
<comment type="similarity">
    <text evidence="1 7">Belongs to the annexin family.</text>
</comment>
<name>A0A1I7Y1S8_9BILA</name>
<evidence type="ECO:0000256" key="1">
    <source>
        <dbReference type="ARBA" id="ARBA00007831"/>
    </source>
</evidence>
<dbReference type="GO" id="GO:0012506">
    <property type="term" value="C:vesicle membrane"/>
    <property type="evidence" value="ECO:0007669"/>
    <property type="project" value="TreeGrafter"/>
</dbReference>
<sequence>MAYYGTVRPNRNFDSEVYSGYLEKAFKGSGCDKDAIVRWITGISNAQRQMLRTPYKQKFGKDLVETLKKELSGPLEELMVSLMETPTKYDVMQLHKAVKGIGTTEKILIEILCSRTNDEITAIRNVYQQTYGRSLEKDIVGDTSGDFKRLLVSLIAGARDQGDHVDDLKANQDARKLYQAGEKRLGTDESCFNAILVQQSFRQLDRVFVEYEKVTGHPIEEAIEKEFSGDVKKGYLALVRSIQNRPRYFAFQLNKALKKGFGGINDNDLIRVIVSRSEIDLSIVKSEYERFFKEPLVDAINKECKGAYRDALLNLVKGNN</sequence>
<evidence type="ECO:0000256" key="3">
    <source>
        <dbReference type="ARBA" id="ARBA00022737"/>
    </source>
</evidence>
<evidence type="ECO:0000256" key="2">
    <source>
        <dbReference type="ARBA" id="ARBA00022553"/>
    </source>
</evidence>
<dbReference type="Gene3D" id="1.10.220.10">
    <property type="entry name" value="Annexin"/>
    <property type="match status" value="4"/>
</dbReference>
<protein>
    <recommendedName>
        <fullName evidence="7">Annexin</fullName>
    </recommendedName>
</protein>
<evidence type="ECO:0000256" key="6">
    <source>
        <dbReference type="ARBA" id="ARBA00023302"/>
    </source>
</evidence>
<proteinExistence type="inferred from homology"/>
<dbReference type="FunFam" id="1.10.220.10:FF:000002">
    <property type="entry name" value="Annexin"/>
    <property type="match status" value="1"/>
</dbReference>
<organism evidence="8 9">
    <name type="scientific">Steinernema glaseri</name>
    <dbReference type="NCBI Taxonomy" id="37863"/>
    <lineage>
        <taxon>Eukaryota</taxon>
        <taxon>Metazoa</taxon>
        <taxon>Ecdysozoa</taxon>
        <taxon>Nematoda</taxon>
        <taxon>Chromadorea</taxon>
        <taxon>Rhabditida</taxon>
        <taxon>Tylenchina</taxon>
        <taxon>Panagrolaimomorpha</taxon>
        <taxon>Strongyloidoidea</taxon>
        <taxon>Steinernematidae</taxon>
        <taxon>Steinernema</taxon>
    </lineage>
</organism>
<dbReference type="Pfam" id="PF00191">
    <property type="entry name" value="Annexin"/>
    <property type="match status" value="4"/>
</dbReference>
<keyword evidence="2" id="KW-0597">Phosphoprotein</keyword>
<dbReference type="PROSITE" id="PS51897">
    <property type="entry name" value="ANNEXIN_2"/>
    <property type="match status" value="4"/>
</dbReference>
<keyword evidence="5 7" id="KW-0041">Annexin</keyword>
<dbReference type="GO" id="GO:0005886">
    <property type="term" value="C:plasma membrane"/>
    <property type="evidence" value="ECO:0007669"/>
    <property type="project" value="TreeGrafter"/>
</dbReference>
<dbReference type="WBParaSite" id="L893_g1178.t1">
    <property type="protein sequence ID" value="L893_g1178.t1"/>
    <property type="gene ID" value="L893_g1178"/>
</dbReference>
<comment type="domain">
    <text evidence="7">A pair of annexin repeats may form one binding site for calcium and phospholipid.</text>
</comment>
<dbReference type="GO" id="GO:0005544">
    <property type="term" value="F:calcium-dependent phospholipid binding"/>
    <property type="evidence" value="ECO:0007669"/>
    <property type="project" value="UniProtKB-KW"/>
</dbReference>
<dbReference type="Proteomes" id="UP000095287">
    <property type="component" value="Unplaced"/>
</dbReference>
<dbReference type="FunFam" id="1.10.220.10:FF:000003">
    <property type="entry name" value="Annexin"/>
    <property type="match status" value="1"/>
</dbReference>
<dbReference type="PROSITE" id="PS00223">
    <property type="entry name" value="ANNEXIN_1"/>
    <property type="match status" value="1"/>
</dbReference>
<dbReference type="FunFam" id="1.10.220.10:FF:000005">
    <property type="entry name" value="Annexin"/>
    <property type="match status" value="1"/>
</dbReference>
<dbReference type="GO" id="GO:0005509">
    <property type="term" value="F:calcium ion binding"/>
    <property type="evidence" value="ECO:0007669"/>
    <property type="project" value="InterPro"/>
</dbReference>
<dbReference type="InterPro" id="IPR018502">
    <property type="entry name" value="Annexin_repeat"/>
</dbReference>
<dbReference type="InterPro" id="IPR037104">
    <property type="entry name" value="Annexin_sf"/>
</dbReference>
<evidence type="ECO:0000313" key="9">
    <source>
        <dbReference type="WBParaSite" id="L893_g1178.t1"/>
    </source>
</evidence>
<evidence type="ECO:0000313" key="8">
    <source>
        <dbReference type="Proteomes" id="UP000095287"/>
    </source>
</evidence>
<dbReference type="SMART" id="SM00335">
    <property type="entry name" value="ANX"/>
    <property type="match status" value="4"/>
</dbReference>
<accession>A0A1I7Y1S8</accession>
<dbReference type="GO" id="GO:0005634">
    <property type="term" value="C:nucleus"/>
    <property type="evidence" value="ECO:0007669"/>
    <property type="project" value="TreeGrafter"/>
</dbReference>
<dbReference type="PANTHER" id="PTHR10502:SF97">
    <property type="entry name" value="ANNEXIN"/>
    <property type="match status" value="1"/>
</dbReference>
<dbReference type="AlphaFoldDB" id="A0A1I7Y1S8"/>
<evidence type="ECO:0000256" key="5">
    <source>
        <dbReference type="ARBA" id="ARBA00023216"/>
    </source>
</evidence>
<dbReference type="PANTHER" id="PTHR10502">
    <property type="entry name" value="ANNEXIN"/>
    <property type="match status" value="1"/>
</dbReference>
<keyword evidence="8" id="KW-1185">Reference proteome</keyword>
<dbReference type="FunFam" id="1.10.220.10:FF:000001">
    <property type="entry name" value="Annexin"/>
    <property type="match status" value="1"/>
</dbReference>
<dbReference type="InterPro" id="IPR001464">
    <property type="entry name" value="Annexin"/>
</dbReference>
<dbReference type="SUPFAM" id="SSF47874">
    <property type="entry name" value="Annexin"/>
    <property type="match status" value="1"/>
</dbReference>
<dbReference type="GO" id="GO:0001786">
    <property type="term" value="F:phosphatidylserine binding"/>
    <property type="evidence" value="ECO:0007669"/>
    <property type="project" value="TreeGrafter"/>
</dbReference>
<dbReference type="GO" id="GO:0005737">
    <property type="term" value="C:cytoplasm"/>
    <property type="evidence" value="ECO:0007669"/>
    <property type="project" value="TreeGrafter"/>
</dbReference>
<evidence type="ECO:0000256" key="7">
    <source>
        <dbReference type="RuleBase" id="RU003540"/>
    </source>
</evidence>
<reference evidence="9" key="1">
    <citation type="submission" date="2016-11" db="UniProtKB">
        <authorList>
            <consortium name="WormBaseParasite"/>
        </authorList>
    </citation>
    <scope>IDENTIFICATION</scope>
</reference>